<gene>
    <name evidence="1" type="ORF">XENOCAPTIV_015415</name>
</gene>
<keyword evidence="2" id="KW-1185">Reference proteome</keyword>
<evidence type="ECO:0000313" key="1">
    <source>
        <dbReference type="EMBL" id="MEQ2201632.1"/>
    </source>
</evidence>
<evidence type="ECO:0000313" key="2">
    <source>
        <dbReference type="Proteomes" id="UP001434883"/>
    </source>
</evidence>
<name>A0ABV0R0N9_9TELE</name>
<accession>A0ABV0R0N9</accession>
<sequence length="103" mass="11844">MVSSASDSEQILYSQQIPDSILSREINTSNQILNRFLILRLLIVNRSESKLIPVINQIPDSDHVPDSQLVLDFKKILNESKWIPNLFLGTSDHYFSHFFLNVS</sequence>
<protein>
    <recommendedName>
        <fullName evidence="3">Maturase K</fullName>
    </recommendedName>
</protein>
<dbReference type="Proteomes" id="UP001434883">
    <property type="component" value="Unassembled WGS sequence"/>
</dbReference>
<comment type="caution">
    <text evidence="1">The sequence shown here is derived from an EMBL/GenBank/DDBJ whole genome shotgun (WGS) entry which is preliminary data.</text>
</comment>
<reference evidence="1 2" key="1">
    <citation type="submission" date="2021-06" db="EMBL/GenBank/DDBJ databases">
        <authorList>
            <person name="Palmer J.M."/>
        </authorList>
    </citation>
    <scope>NUCLEOTIDE SEQUENCE [LARGE SCALE GENOMIC DNA]</scope>
    <source>
        <strain evidence="1 2">XC_2019</strain>
        <tissue evidence="1">Muscle</tissue>
    </source>
</reference>
<organism evidence="1 2">
    <name type="scientific">Xenoophorus captivus</name>
    <dbReference type="NCBI Taxonomy" id="1517983"/>
    <lineage>
        <taxon>Eukaryota</taxon>
        <taxon>Metazoa</taxon>
        <taxon>Chordata</taxon>
        <taxon>Craniata</taxon>
        <taxon>Vertebrata</taxon>
        <taxon>Euteleostomi</taxon>
        <taxon>Actinopterygii</taxon>
        <taxon>Neopterygii</taxon>
        <taxon>Teleostei</taxon>
        <taxon>Neoteleostei</taxon>
        <taxon>Acanthomorphata</taxon>
        <taxon>Ovalentaria</taxon>
        <taxon>Atherinomorphae</taxon>
        <taxon>Cyprinodontiformes</taxon>
        <taxon>Goodeidae</taxon>
        <taxon>Xenoophorus</taxon>
    </lineage>
</organism>
<evidence type="ECO:0008006" key="3">
    <source>
        <dbReference type="Google" id="ProtNLM"/>
    </source>
</evidence>
<proteinExistence type="predicted"/>
<dbReference type="EMBL" id="JAHRIN010028399">
    <property type="protein sequence ID" value="MEQ2201632.1"/>
    <property type="molecule type" value="Genomic_DNA"/>
</dbReference>